<accession>A0A1W7AEA3</accession>
<organism evidence="1 2">
    <name type="scientific">Macrococcoides canis</name>
    <dbReference type="NCBI Taxonomy" id="1855823"/>
    <lineage>
        <taxon>Bacteria</taxon>
        <taxon>Bacillati</taxon>
        <taxon>Bacillota</taxon>
        <taxon>Bacilli</taxon>
        <taxon>Bacillales</taxon>
        <taxon>Staphylococcaceae</taxon>
        <taxon>Macrococcoides</taxon>
    </lineage>
</organism>
<keyword evidence="2" id="KW-1185">Reference proteome</keyword>
<reference evidence="1 2" key="1">
    <citation type="journal article" date="2017" name="Int. J. Syst. Evol. Microbiol.">
        <title>Macrococcus canis sp. nov., a skin bacterium associated with infections in dogs.</title>
        <authorList>
            <person name="Gobeli Brawand S."/>
            <person name="Cotting K."/>
            <person name="Gomez-Sanz E."/>
            <person name="Collaud A."/>
            <person name="Thomann A."/>
            <person name="Brodard I."/>
            <person name="Rodriguez-Campos S."/>
            <person name="Strauss C."/>
            <person name="Perreten V."/>
        </authorList>
    </citation>
    <scope>NUCLEOTIDE SEQUENCE [LARGE SCALE GENOMIC DNA]</scope>
    <source>
        <strain evidence="1 2">KM45013</strain>
    </source>
</reference>
<evidence type="ECO:0000313" key="1">
    <source>
        <dbReference type="EMBL" id="ARQ07927.1"/>
    </source>
</evidence>
<protein>
    <submittedName>
        <fullName evidence="1">Uncharacterized protein</fullName>
    </submittedName>
</protein>
<dbReference type="AlphaFoldDB" id="A0A1W7AEA3"/>
<gene>
    <name evidence="1" type="ORF">MCCS_23470</name>
</gene>
<dbReference type="EMBL" id="CP021059">
    <property type="protein sequence ID" value="ARQ07927.1"/>
    <property type="molecule type" value="Genomic_DNA"/>
</dbReference>
<dbReference type="Proteomes" id="UP000194154">
    <property type="component" value="Chromosome"/>
</dbReference>
<proteinExistence type="predicted"/>
<dbReference type="KEGG" id="mcak:MCCS_23470"/>
<sequence length="40" mass="4334">MDGCHCYELVYAATITHMVGENNEKEIVVFSIACITGSIA</sequence>
<evidence type="ECO:0000313" key="2">
    <source>
        <dbReference type="Proteomes" id="UP000194154"/>
    </source>
</evidence>
<name>A0A1W7AEA3_9STAP</name>